<feature type="chain" id="PRO_5001990773" evidence="8">
    <location>
        <begin position="23"/>
        <end position="1004"/>
    </location>
</feature>
<accession>A0A0A2M1T7</accession>
<dbReference type="Gene3D" id="2.40.170.20">
    <property type="entry name" value="TonB-dependent receptor, beta-barrel domain"/>
    <property type="match status" value="1"/>
</dbReference>
<dbReference type="InterPro" id="IPR008969">
    <property type="entry name" value="CarboxyPept-like_regulatory"/>
</dbReference>
<dbReference type="InterPro" id="IPR037066">
    <property type="entry name" value="Plug_dom_sf"/>
</dbReference>
<dbReference type="FunFam" id="2.170.130.10:FF:000003">
    <property type="entry name" value="SusC/RagA family TonB-linked outer membrane protein"/>
    <property type="match status" value="1"/>
</dbReference>
<evidence type="ECO:0000259" key="9">
    <source>
        <dbReference type="Pfam" id="PF07715"/>
    </source>
</evidence>
<dbReference type="AlphaFoldDB" id="A0A0A2M1T7"/>
<keyword evidence="2 7" id="KW-0813">Transport</keyword>
<dbReference type="NCBIfam" id="TIGR04057">
    <property type="entry name" value="SusC_RagA_signa"/>
    <property type="match status" value="1"/>
</dbReference>
<evidence type="ECO:0000256" key="6">
    <source>
        <dbReference type="ARBA" id="ARBA00023237"/>
    </source>
</evidence>
<evidence type="ECO:0000256" key="2">
    <source>
        <dbReference type="ARBA" id="ARBA00022448"/>
    </source>
</evidence>
<evidence type="ECO:0000256" key="4">
    <source>
        <dbReference type="ARBA" id="ARBA00022692"/>
    </source>
</evidence>
<evidence type="ECO:0000256" key="5">
    <source>
        <dbReference type="ARBA" id="ARBA00023136"/>
    </source>
</evidence>
<sequence length="1004" mass="109137">MQPYPNLWLVCIITLLSFPVFAQQQVTGKVVAADNANETLIGASVLSKATKNVANTDDRGSYSIAATATDTLVFTYLGFATKEVYVNGKSVIDVSLTPDKQVLDEVVVVGYGTQKKINLTGSVSAIASKDLENRPITQASQALSGLTSGIVVSQTSGRPGNDGASITIRGQGSYGAGGSPLVILDGIAVSLNDVDPNNIKSISVLKDAASAAIYGSRAANGVIIIETKRGQAGTMQVNYNSYAGFQSAVALPDFLDSAGYAAMRNEANANMGQAASYTDADIEKFRNQSDPDNYPNVPHLKNLLNSGSGFQTNHNLTFMGGNEKTRYLFSTTYLEQNGLVAKNDYKKYNFMLNVDSKIKENLTLKVNLMGYTSETNEPIQSEGDMMSIIGYAVREGPIYAGRKSDGTYGYQDNYSPEAWVDSNSFKKGTNKNFLGSGELAWQPIEGLTLSGKAGYNLFSFYDKNYLAEVQFDQYKTIGPNNLNVYSGQGTQVTLQALATYTKTIKDHSFTLLGGASQEKYSDWSLNGYRRNFPNNLLSELNAASAEGMTTSGSASEWAIRSYFGRLNYSFGNKYLFEANIRTDGTSRFPSEGRWGVFPSFSGGWIVSEESFLKDKLSWLQTFKLRASWGKLGNQNVGSYPYQNRVSLGQNYSFGGALLPGAAVTTTSNSDITWESTATTDFGLDANFFDGKLGLVADFFNKKTSGVLYGVTTSSVLGMGTSPVNVGGVKNTGFEVALNYSQQIGNLKIGISPNFSYIKNEVTELSSGLSEDINSNLFVGQPIGVIYGYVADGLFVNQDDVSAYPSQPYAAEPGLVRYKDISGPDGVPDGKVDATYDRKVIGNTMPKYTYGLNLTANYRGFDFATLLQGLGGYDKQLSSYQAYAFYNGGQIQQWQADNRWTEANPDRNASYPKLTSLNGGSGTTMTSTYWLRNASFLRVKNIQIGYTLPDSLVKDKLKMSRLRFYIGGQNVLSFNHFYKGWDPEMGGGNFYPITKTYTLGLNASF</sequence>
<dbReference type="SUPFAM" id="SSF56935">
    <property type="entry name" value="Porins"/>
    <property type="match status" value="1"/>
</dbReference>
<dbReference type="InterPro" id="IPR036942">
    <property type="entry name" value="Beta-barrel_TonB_sf"/>
</dbReference>
<comment type="similarity">
    <text evidence="7">Belongs to the TonB-dependent receptor family.</text>
</comment>
<dbReference type="eggNOG" id="COG4206">
    <property type="taxonomic scope" value="Bacteria"/>
</dbReference>
<dbReference type="EMBL" id="JRLX01000013">
    <property type="protein sequence ID" value="KGO86199.1"/>
    <property type="molecule type" value="Genomic_DNA"/>
</dbReference>
<keyword evidence="6 7" id="KW-0998">Cell outer membrane</keyword>
<evidence type="ECO:0000256" key="8">
    <source>
        <dbReference type="SAM" id="SignalP"/>
    </source>
</evidence>
<dbReference type="InterPro" id="IPR039426">
    <property type="entry name" value="TonB-dep_rcpt-like"/>
</dbReference>
<evidence type="ECO:0000256" key="7">
    <source>
        <dbReference type="PROSITE-ProRule" id="PRU01360"/>
    </source>
</evidence>
<evidence type="ECO:0000256" key="3">
    <source>
        <dbReference type="ARBA" id="ARBA00022452"/>
    </source>
</evidence>
<evidence type="ECO:0000313" key="11">
    <source>
        <dbReference type="Proteomes" id="UP000030152"/>
    </source>
</evidence>
<name>A0A0A2M1T7_9FLAO</name>
<dbReference type="InterPro" id="IPR012910">
    <property type="entry name" value="Plug_dom"/>
</dbReference>
<proteinExistence type="inferred from homology"/>
<evidence type="ECO:0000313" key="10">
    <source>
        <dbReference type="EMBL" id="KGO86199.1"/>
    </source>
</evidence>
<reference evidence="10 11" key="1">
    <citation type="submission" date="2013-09" db="EMBL/GenBank/DDBJ databases">
        <authorList>
            <person name="Zeng Z."/>
            <person name="Chen C."/>
        </authorList>
    </citation>
    <scope>NUCLEOTIDE SEQUENCE [LARGE SCALE GENOMIC DNA]</scope>
    <source>
        <strain evidence="10 11">WB 3.3-2</strain>
    </source>
</reference>
<dbReference type="PROSITE" id="PS52016">
    <property type="entry name" value="TONB_DEPENDENT_REC_3"/>
    <property type="match status" value="1"/>
</dbReference>
<dbReference type="Pfam" id="PF07715">
    <property type="entry name" value="Plug"/>
    <property type="match status" value="1"/>
</dbReference>
<dbReference type="STRING" id="1121895.GCA_000378485_03390"/>
<keyword evidence="8" id="KW-0732">Signal</keyword>
<dbReference type="InterPro" id="IPR023997">
    <property type="entry name" value="TonB-dep_OMP_SusC/RagA_CS"/>
</dbReference>
<protein>
    <submittedName>
        <fullName evidence="10">Collagen-binding protein</fullName>
    </submittedName>
</protein>
<keyword evidence="5 7" id="KW-0472">Membrane</keyword>
<feature type="signal peptide" evidence="8">
    <location>
        <begin position="1"/>
        <end position="22"/>
    </location>
</feature>
<comment type="caution">
    <text evidence="10">The sequence shown here is derived from an EMBL/GenBank/DDBJ whole genome shotgun (WGS) entry which is preliminary data.</text>
</comment>
<dbReference type="Proteomes" id="UP000030152">
    <property type="component" value="Unassembled WGS sequence"/>
</dbReference>
<dbReference type="NCBIfam" id="TIGR04056">
    <property type="entry name" value="OMP_RagA_SusC"/>
    <property type="match status" value="1"/>
</dbReference>
<evidence type="ECO:0000256" key="1">
    <source>
        <dbReference type="ARBA" id="ARBA00004571"/>
    </source>
</evidence>
<feature type="domain" description="TonB-dependent receptor plug" evidence="9">
    <location>
        <begin position="116"/>
        <end position="222"/>
    </location>
</feature>
<comment type="subcellular location">
    <subcellularLocation>
        <location evidence="1 7">Cell outer membrane</location>
        <topology evidence="1 7">Multi-pass membrane protein</topology>
    </subcellularLocation>
</comment>
<dbReference type="InterPro" id="IPR023996">
    <property type="entry name" value="TonB-dep_OMP_SusC/RagA"/>
</dbReference>
<dbReference type="Gene3D" id="2.170.130.10">
    <property type="entry name" value="TonB-dependent receptor, plug domain"/>
    <property type="match status" value="1"/>
</dbReference>
<keyword evidence="10" id="KW-0176">Collagen</keyword>
<keyword evidence="3 7" id="KW-1134">Transmembrane beta strand</keyword>
<gene>
    <name evidence="10" type="ORF">Q765_12875</name>
</gene>
<dbReference type="Pfam" id="PF13715">
    <property type="entry name" value="CarbopepD_reg_2"/>
    <property type="match status" value="1"/>
</dbReference>
<organism evidence="10 11">
    <name type="scientific">Flavobacterium rivuli WB 3.3-2 = DSM 21788</name>
    <dbReference type="NCBI Taxonomy" id="1121895"/>
    <lineage>
        <taxon>Bacteria</taxon>
        <taxon>Pseudomonadati</taxon>
        <taxon>Bacteroidota</taxon>
        <taxon>Flavobacteriia</taxon>
        <taxon>Flavobacteriales</taxon>
        <taxon>Flavobacteriaceae</taxon>
        <taxon>Flavobacterium</taxon>
    </lineage>
</organism>
<keyword evidence="11" id="KW-1185">Reference proteome</keyword>
<dbReference type="GO" id="GO:0009279">
    <property type="term" value="C:cell outer membrane"/>
    <property type="evidence" value="ECO:0007669"/>
    <property type="project" value="UniProtKB-SubCell"/>
</dbReference>
<dbReference type="SUPFAM" id="SSF49464">
    <property type="entry name" value="Carboxypeptidase regulatory domain-like"/>
    <property type="match status" value="1"/>
</dbReference>
<keyword evidence="4 7" id="KW-0812">Transmembrane</keyword>